<evidence type="ECO:0000313" key="1">
    <source>
        <dbReference type="EMBL" id="TYB69404.1"/>
    </source>
</evidence>
<organism evidence="1 2">
    <name type="scientific">Bizionia algoritergicola</name>
    <dbReference type="NCBI Taxonomy" id="291187"/>
    <lineage>
        <taxon>Bacteria</taxon>
        <taxon>Pseudomonadati</taxon>
        <taxon>Bacteroidota</taxon>
        <taxon>Flavobacteriia</taxon>
        <taxon>Flavobacteriales</taxon>
        <taxon>Flavobacteriaceae</taxon>
        <taxon>Bizionia</taxon>
    </lineage>
</organism>
<evidence type="ECO:0000313" key="2">
    <source>
        <dbReference type="Proteomes" id="UP000324358"/>
    </source>
</evidence>
<reference evidence="1 2" key="1">
    <citation type="submission" date="2019-08" db="EMBL/GenBank/DDBJ databases">
        <title>Genomes of Antarctic Bizionia species.</title>
        <authorList>
            <person name="Bowman J.P."/>
        </authorList>
    </citation>
    <scope>NUCLEOTIDE SEQUENCE [LARGE SCALE GENOMIC DNA]</scope>
    <source>
        <strain evidence="1 2">APA-1</strain>
    </source>
</reference>
<dbReference type="AlphaFoldDB" id="A0A5D0QMJ0"/>
<comment type="caution">
    <text evidence="1">The sequence shown here is derived from an EMBL/GenBank/DDBJ whole genome shotgun (WGS) entry which is preliminary data.</text>
</comment>
<dbReference type="RefSeq" id="WP_066257310.1">
    <property type="nucleotide sequence ID" value="NZ_VSKL01000016.1"/>
</dbReference>
<dbReference type="EMBL" id="VSKL01000016">
    <property type="protein sequence ID" value="TYB69404.1"/>
    <property type="molecule type" value="Genomic_DNA"/>
</dbReference>
<proteinExistence type="predicted"/>
<name>A0A5D0QMJ0_9FLAO</name>
<accession>A0A5D0QMJ0</accession>
<dbReference type="OrthoDB" id="1274091at2"/>
<sequence>MKAAEILDIKNLIKRNIVKGDYITLGKMLDCEHSTARMRFNRDNEEAVLAMKEIVDNRSQLIQKYKSVQTINGIPVGFAILDCGVAKSGRLLMLLITNHKSHEIVYDNASDMDSKCHEFIERILKQDKVASIITDCSIGYIPNVIKVIKSLKITQYHQHKFASRSESIMQLLLKRY</sequence>
<dbReference type="Proteomes" id="UP000324358">
    <property type="component" value="Unassembled WGS sequence"/>
</dbReference>
<protein>
    <submittedName>
        <fullName evidence="1">Uncharacterized protein</fullName>
    </submittedName>
</protein>
<keyword evidence="2" id="KW-1185">Reference proteome</keyword>
<gene>
    <name evidence="1" type="ORF">ES675_16235</name>
</gene>